<dbReference type="Proteomes" id="UP001329825">
    <property type="component" value="Chromosome 1"/>
</dbReference>
<name>A0ABZ1CPM0_9TREE</name>
<dbReference type="Pfam" id="PF00249">
    <property type="entry name" value="Myb_DNA-binding"/>
    <property type="match status" value="1"/>
</dbReference>
<keyword evidence="4" id="KW-1185">Reference proteome</keyword>
<proteinExistence type="predicted"/>
<dbReference type="PROSITE" id="PS50090">
    <property type="entry name" value="MYB_LIKE"/>
    <property type="match status" value="1"/>
</dbReference>
<organism evidence="3 4">
    <name type="scientific">Kwoniella shivajii</name>
    <dbReference type="NCBI Taxonomy" id="564305"/>
    <lineage>
        <taxon>Eukaryota</taxon>
        <taxon>Fungi</taxon>
        <taxon>Dikarya</taxon>
        <taxon>Basidiomycota</taxon>
        <taxon>Agaricomycotina</taxon>
        <taxon>Tremellomycetes</taxon>
        <taxon>Tremellales</taxon>
        <taxon>Cryptococcaceae</taxon>
        <taxon>Kwoniella</taxon>
    </lineage>
</organism>
<feature type="compositionally biased region" description="Basic and acidic residues" evidence="1">
    <location>
        <begin position="1"/>
        <end position="16"/>
    </location>
</feature>
<evidence type="ECO:0000313" key="4">
    <source>
        <dbReference type="Proteomes" id="UP001329825"/>
    </source>
</evidence>
<reference evidence="3 4" key="1">
    <citation type="submission" date="2024-01" db="EMBL/GenBank/DDBJ databases">
        <title>Comparative genomics of Cryptococcus and Kwoniella reveals pathogenesis evolution and contrasting modes of karyotype evolution via chromosome fusion or intercentromeric recombination.</title>
        <authorList>
            <person name="Coelho M.A."/>
            <person name="David-Palma M."/>
            <person name="Shea T."/>
            <person name="Bowers K."/>
            <person name="McGinley-Smith S."/>
            <person name="Mohammad A.W."/>
            <person name="Gnirke A."/>
            <person name="Yurkov A.M."/>
            <person name="Nowrousian M."/>
            <person name="Sun S."/>
            <person name="Cuomo C.A."/>
            <person name="Heitman J."/>
        </authorList>
    </citation>
    <scope>NUCLEOTIDE SEQUENCE [LARGE SCALE GENOMIC DNA]</scope>
    <source>
        <strain evidence="3">CBS 11374</strain>
    </source>
</reference>
<dbReference type="EMBL" id="CP141881">
    <property type="protein sequence ID" value="WRT63686.1"/>
    <property type="molecule type" value="Genomic_DNA"/>
</dbReference>
<evidence type="ECO:0000256" key="1">
    <source>
        <dbReference type="SAM" id="MobiDB-lite"/>
    </source>
</evidence>
<evidence type="ECO:0000259" key="2">
    <source>
        <dbReference type="PROSITE" id="PS50090"/>
    </source>
</evidence>
<feature type="compositionally biased region" description="Basic and acidic residues" evidence="1">
    <location>
        <begin position="52"/>
        <end position="61"/>
    </location>
</feature>
<gene>
    <name evidence="3" type="ORF">IL334_000609</name>
</gene>
<evidence type="ECO:0000313" key="3">
    <source>
        <dbReference type="EMBL" id="WRT63686.1"/>
    </source>
</evidence>
<dbReference type="InterPro" id="IPR009057">
    <property type="entry name" value="Homeodomain-like_sf"/>
</dbReference>
<dbReference type="Gene3D" id="1.10.10.60">
    <property type="entry name" value="Homeodomain-like"/>
    <property type="match status" value="1"/>
</dbReference>
<dbReference type="InterPro" id="IPR001005">
    <property type="entry name" value="SANT/Myb"/>
</dbReference>
<protein>
    <recommendedName>
        <fullName evidence="2">Myb-like domain-containing protein</fullName>
    </recommendedName>
</protein>
<sequence length="120" mass="13418">MPAKREHSSELDELDIKPQVNTSKKKPRATVTPKSESEQGTPSKSKSTPKKSKVDSPEKRMGPWSGEELKLLYSIMCPKKVGVSWNDVAGEIQGRDTKACQNKWSRMQGKIMQAIEDMGE</sequence>
<accession>A0ABZ1CPM0</accession>
<feature type="domain" description="Myb-like" evidence="2">
    <location>
        <begin position="56"/>
        <end position="108"/>
    </location>
</feature>
<dbReference type="GeneID" id="87952740"/>
<dbReference type="RefSeq" id="XP_062788426.1">
    <property type="nucleotide sequence ID" value="XM_062932375.1"/>
</dbReference>
<dbReference type="SUPFAM" id="SSF46689">
    <property type="entry name" value="Homeodomain-like"/>
    <property type="match status" value="1"/>
</dbReference>
<dbReference type="CDD" id="cd00167">
    <property type="entry name" value="SANT"/>
    <property type="match status" value="1"/>
</dbReference>
<feature type="region of interest" description="Disordered" evidence="1">
    <location>
        <begin position="1"/>
        <end position="65"/>
    </location>
</feature>